<sequence length="81" mass="8392">MPFVFKISLALLIASLVGGQAWQHQDAAPGWDADASALRAECPAMGGPEKIDTLGDVVRLYDAYAIRLVGGAIGFNDGCAG</sequence>
<keyword evidence="1" id="KW-0614">Plasmid</keyword>
<dbReference type="KEGG" id="err:DVR09_15535"/>
<protein>
    <submittedName>
        <fullName evidence="1">Uncharacterized protein</fullName>
    </submittedName>
</protein>
<accession>A0A345YIW3</accession>
<evidence type="ECO:0000313" key="2">
    <source>
        <dbReference type="Proteomes" id="UP000254508"/>
    </source>
</evidence>
<dbReference type="EMBL" id="CP031358">
    <property type="protein sequence ID" value="AXK43865.1"/>
    <property type="molecule type" value="Genomic_DNA"/>
</dbReference>
<reference evidence="1 2" key="1">
    <citation type="submission" date="2018-07" db="EMBL/GenBank/DDBJ databases">
        <title>Genome sequence of Erythrobacter strain YH-07, an antagonistic bacterium isolated from Yellow Sea.</title>
        <authorList>
            <person name="Tang T."/>
            <person name="Liu Q."/>
            <person name="Sun X."/>
        </authorList>
    </citation>
    <scope>NUCLEOTIDE SEQUENCE [LARGE SCALE GENOMIC DNA]</scope>
    <source>
        <strain evidence="1 2">YH-07</strain>
        <plasmid evidence="1 2">unnamed</plasmid>
    </source>
</reference>
<gene>
    <name evidence="1" type="ORF">DVR09_15535</name>
</gene>
<geneLocation type="plasmid" evidence="1 2">
    <name>unnamed</name>
</geneLocation>
<dbReference type="AlphaFoldDB" id="A0A345YIW3"/>
<name>A0A345YIW3_9SPHN</name>
<dbReference type="Proteomes" id="UP000254508">
    <property type="component" value="Plasmid unnamed"/>
</dbReference>
<organism evidence="1 2">
    <name type="scientific">Erythrobacter aureus</name>
    <dbReference type="NCBI Taxonomy" id="2182384"/>
    <lineage>
        <taxon>Bacteria</taxon>
        <taxon>Pseudomonadati</taxon>
        <taxon>Pseudomonadota</taxon>
        <taxon>Alphaproteobacteria</taxon>
        <taxon>Sphingomonadales</taxon>
        <taxon>Erythrobacteraceae</taxon>
        <taxon>Erythrobacter/Porphyrobacter group</taxon>
        <taxon>Erythrobacter</taxon>
    </lineage>
</organism>
<keyword evidence="2" id="KW-1185">Reference proteome</keyword>
<evidence type="ECO:0000313" key="1">
    <source>
        <dbReference type="EMBL" id="AXK43865.1"/>
    </source>
</evidence>
<proteinExistence type="predicted"/>